<reference evidence="1 2" key="2">
    <citation type="submission" date="2013-02" db="EMBL/GenBank/DDBJ databases">
        <title>The Genome Sequence of Plasmodium falciparum FCH/4.</title>
        <authorList>
            <consortium name="The Broad Institute Genome Sequencing Platform"/>
            <consortium name="The Broad Institute Genome Sequencing Center for Infectious Disease"/>
            <person name="Neafsey D."/>
            <person name="Cheeseman I."/>
            <person name="Volkman S."/>
            <person name="Adams J."/>
            <person name="Walker B."/>
            <person name="Young S.K."/>
            <person name="Zeng Q."/>
            <person name="Gargeya S."/>
            <person name="Fitzgerald M."/>
            <person name="Haas B."/>
            <person name="Abouelleil A."/>
            <person name="Alvarado L."/>
            <person name="Arachchi H.M."/>
            <person name="Berlin A.M."/>
            <person name="Chapman S.B."/>
            <person name="Dewar J."/>
            <person name="Goldberg J."/>
            <person name="Griggs A."/>
            <person name="Gujja S."/>
            <person name="Hansen M."/>
            <person name="Howarth C."/>
            <person name="Imamovic A."/>
            <person name="Larimer J."/>
            <person name="McCowan C."/>
            <person name="Murphy C."/>
            <person name="Neiman D."/>
            <person name="Pearson M."/>
            <person name="Priest M."/>
            <person name="Roberts A."/>
            <person name="Saif S."/>
            <person name="Shea T."/>
            <person name="Sisk P."/>
            <person name="Sykes S."/>
            <person name="Wortman J."/>
            <person name="Nusbaum C."/>
            <person name="Birren B."/>
        </authorList>
    </citation>
    <scope>NUCLEOTIDE SEQUENCE [LARGE SCALE GENOMIC DNA]</scope>
    <source>
        <strain evidence="1 2">FCH/4</strain>
    </source>
</reference>
<sequence length="85" mass="10040">MTQYFENFDEFLKEIDLENYASFVKENVSNEAKKYDENICAQDLRNLAKCLPRVSGVWYDLHKNSWEARWTDRGPITGNIISTMK</sequence>
<evidence type="ECO:0000313" key="1">
    <source>
        <dbReference type="EMBL" id="ETW28771.1"/>
    </source>
</evidence>
<dbReference type="AlphaFoldDB" id="A0A024VLM1"/>
<name>A0A024VLM1_PLAFA</name>
<dbReference type="Proteomes" id="UP000030656">
    <property type="component" value="Unassembled WGS sequence"/>
</dbReference>
<proteinExistence type="predicted"/>
<evidence type="ECO:0000313" key="2">
    <source>
        <dbReference type="Proteomes" id="UP000030656"/>
    </source>
</evidence>
<gene>
    <name evidence="1" type="ORF">PFFCH_03900</name>
</gene>
<accession>A0A024VLM1</accession>
<protein>
    <submittedName>
        <fullName evidence="1">Uncharacterized protein</fullName>
    </submittedName>
</protein>
<dbReference type="EMBL" id="KI928022">
    <property type="protein sequence ID" value="ETW28771.1"/>
    <property type="molecule type" value="Genomic_DNA"/>
</dbReference>
<reference evidence="1 2" key="1">
    <citation type="submission" date="2013-02" db="EMBL/GenBank/DDBJ databases">
        <title>The Genome Annotation of Plasmodium falciparum FCH/4.</title>
        <authorList>
            <consortium name="The Broad Institute Genome Sequencing Platform"/>
            <consortium name="The Broad Institute Genome Sequencing Center for Infectious Disease"/>
            <person name="Neafsey D."/>
            <person name="Hoffman S."/>
            <person name="Volkman S."/>
            <person name="Rosenthal P."/>
            <person name="Walker B."/>
            <person name="Young S.K."/>
            <person name="Zeng Q."/>
            <person name="Gargeya S."/>
            <person name="Fitzgerald M."/>
            <person name="Haas B."/>
            <person name="Abouelleil A."/>
            <person name="Allen A.W."/>
            <person name="Alvarado L."/>
            <person name="Arachchi H.M."/>
            <person name="Berlin A.M."/>
            <person name="Chapman S.B."/>
            <person name="Gainer-Dewar J."/>
            <person name="Goldberg J."/>
            <person name="Griggs A."/>
            <person name="Gujja S."/>
            <person name="Hansen M."/>
            <person name="Howarth C."/>
            <person name="Imamovic A."/>
            <person name="Ireland A."/>
            <person name="Larimer J."/>
            <person name="McCowan C."/>
            <person name="Murphy C."/>
            <person name="Pearson M."/>
            <person name="Poon T.W."/>
            <person name="Priest M."/>
            <person name="Roberts A."/>
            <person name="Saif S."/>
            <person name="Shea T."/>
            <person name="Sisk P."/>
            <person name="Sykes S."/>
            <person name="Wortman J."/>
            <person name="Nusbaum C."/>
            <person name="Birren B."/>
        </authorList>
    </citation>
    <scope>NUCLEOTIDE SEQUENCE [LARGE SCALE GENOMIC DNA]</scope>
    <source>
        <strain evidence="1 2">FCH/4</strain>
    </source>
</reference>
<organism evidence="1 2">
    <name type="scientific">Plasmodium falciparum FCH/4</name>
    <dbReference type="NCBI Taxonomy" id="1036724"/>
    <lineage>
        <taxon>Eukaryota</taxon>
        <taxon>Sar</taxon>
        <taxon>Alveolata</taxon>
        <taxon>Apicomplexa</taxon>
        <taxon>Aconoidasida</taxon>
        <taxon>Haemosporida</taxon>
        <taxon>Plasmodiidae</taxon>
        <taxon>Plasmodium</taxon>
        <taxon>Plasmodium (Laverania)</taxon>
    </lineage>
</organism>